<accession>T1FNF6</accession>
<feature type="transmembrane region" description="Helical" evidence="9">
    <location>
        <begin position="145"/>
        <end position="168"/>
    </location>
</feature>
<dbReference type="HOGENOM" id="CLU_001265_30_5_1"/>
<dbReference type="PROSITE" id="PS00216">
    <property type="entry name" value="SUGAR_TRANSPORT_1"/>
    <property type="match status" value="2"/>
</dbReference>
<feature type="transmembrane region" description="Helical" evidence="9">
    <location>
        <begin position="21"/>
        <end position="42"/>
    </location>
</feature>
<dbReference type="PANTHER" id="PTHR23503">
    <property type="entry name" value="SOLUTE CARRIER FAMILY 2"/>
    <property type="match status" value="1"/>
</dbReference>
<keyword evidence="13" id="KW-1185">Reference proteome</keyword>
<keyword evidence="4 9" id="KW-0812">Transmembrane</keyword>
<dbReference type="InterPro" id="IPR036259">
    <property type="entry name" value="MFS_trans_sf"/>
</dbReference>
<dbReference type="InterPro" id="IPR005829">
    <property type="entry name" value="Sugar_transporter_CS"/>
</dbReference>
<reference evidence="11 13" key="2">
    <citation type="journal article" date="2013" name="Nature">
        <title>Insights into bilaterian evolution from three spiralian genomes.</title>
        <authorList>
            <person name="Simakov O."/>
            <person name="Marletaz F."/>
            <person name="Cho S.J."/>
            <person name="Edsinger-Gonzales E."/>
            <person name="Havlak P."/>
            <person name="Hellsten U."/>
            <person name="Kuo D.H."/>
            <person name="Larsson T."/>
            <person name="Lv J."/>
            <person name="Arendt D."/>
            <person name="Savage R."/>
            <person name="Osoegawa K."/>
            <person name="de Jong P."/>
            <person name="Grimwood J."/>
            <person name="Chapman J.A."/>
            <person name="Shapiro H."/>
            <person name="Aerts A."/>
            <person name="Otillar R.P."/>
            <person name="Terry A.Y."/>
            <person name="Boore J.L."/>
            <person name="Grigoriev I.V."/>
            <person name="Lindberg D.R."/>
            <person name="Seaver E.C."/>
            <person name="Weisblat D.A."/>
            <person name="Putnam N.H."/>
            <person name="Rokhsar D.S."/>
        </authorList>
    </citation>
    <scope>NUCLEOTIDE SEQUENCE</scope>
</reference>
<dbReference type="EnsemblMetazoa" id="HelroT185909">
    <property type="protein sequence ID" value="HelroP185909"/>
    <property type="gene ID" value="HelroG185909"/>
</dbReference>
<dbReference type="GO" id="GO:0016020">
    <property type="term" value="C:membrane"/>
    <property type="evidence" value="ECO:0000318"/>
    <property type="project" value="GO_Central"/>
</dbReference>
<evidence type="ECO:0000313" key="13">
    <source>
        <dbReference type="Proteomes" id="UP000015101"/>
    </source>
</evidence>
<feature type="transmembrane region" description="Helical" evidence="9">
    <location>
        <begin position="114"/>
        <end position="138"/>
    </location>
</feature>
<dbReference type="InterPro" id="IPR005828">
    <property type="entry name" value="MFS_sugar_transport-like"/>
</dbReference>
<evidence type="ECO:0000256" key="2">
    <source>
        <dbReference type="ARBA" id="ARBA00022448"/>
    </source>
</evidence>
<feature type="transmembrane region" description="Helical" evidence="9">
    <location>
        <begin position="319"/>
        <end position="346"/>
    </location>
</feature>
<feature type="domain" description="Major facilitator superfamily (MFS) profile" evidence="10">
    <location>
        <begin position="29"/>
        <end position="509"/>
    </location>
</feature>
<feature type="transmembrane region" description="Helical" evidence="9">
    <location>
        <begin position="485"/>
        <end position="505"/>
    </location>
</feature>
<feature type="transmembrane region" description="Helical" evidence="9">
    <location>
        <begin position="358"/>
        <end position="377"/>
    </location>
</feature>
<dbReference type="SUPFAM" id="SSF103473">
    <property type="entry name" value="MFS general substrate transporter"/>
    <property type="match status" value="1"/>
</dbReference>
<dbReference type="Gene3D" id="1.20.1250.20">
    <property type="entry name" value="MFS general substrate transporter like domains"/>
    <property type="match status" value="1"/>
</dbReference>
<dbReference type="PROSITE" id="PS50850">
    <property type="entry name" value="MFS"/>
    <property type="match status" value="1"/>
</dbReference>
<dbReference type="EMBL" id="KB097336">
    <property type="protein sequence ID" value="ESN97614.1"/>
    <property type="molecule type" value="Genomic_DNA"/>
</dbReference>
<evidence type="ECO:0000313" key="12">
    <source>
        <dbReference type="EnsemblMetazoa" id="HelroP185909"/>
    </source>
</evidence>
<evidence type="ECO:0000256" key="5">
    <source>
        <dbReference type="ARBA" id="ARBA00022989"/>
    </source>
</evidence>
<evidence type="ECO:0000313" key="11">
    <source>
        <dbReference type="EMBL" id="ESN97614.1"/>
    </source>
</evidence>
<dbReference type="PANTHER" id="PTHR23503:SF8">
    <property type="entry name" value="FACILITATED GLUCOSE TRANSPORTER PROTEIN 1"/>
    <property type="match status" value="1"/>
</dbReference>
<keyword evidence="2 7" id="KW-0813">Transport</keyword>
<reference evidence="13" key="1">
    <citation type="submission" date="2012-12" db="EMBL/GenBank/DDBJ databases">
        <authorList>
            <person name="Hellsten U."/>
            <person name="Grimwood J."/>
            <person name="Chapman J.A."/>
            <person name="Shapiro H."/>
            <person name="Aerts A."/>
            <person name="Otillar R.P."/>
            <person name="Terry A.Y."/>
            <person name="Boore J.L."/>
            <person name="Simakov O."/>
            <person name="Marletaz F."/>
            <person name="Cho S.-J."/>
            <person name="Edsinger-Gonzales E."/>
            <person name="Havlak P."/>
            <person name="Kuo D.-H."/>
            <person name="Larsson T."/>
            <person name="Lv J."/>
            <person name="Arendt D."/>
            <person name="Savage R."/>
            <person name="Osoegawa K."/>
            <person name="de Jong P."/>
            <person name="Lindberg D.R."/>
            <person name="Seaver E.C."/>
            <person name="Weisblat D.A."/>
            <person name="Putnam N.H."/>
            <person name="Grigoriev I.V."/>
            <person name="Rokhsar D.S."/>
        </authorList>
    </citation>
    <scope>NUCLEOTIDE SEQUENCE</scope>
</reference>
<gene>
    <name evidence="12" type="primary">20210353</name>
    <name evidence="11" type="ORF">HELRODRAFT_185909</name>
</gene>
<feature type="transmembrane region" description="Helical" evidence="9">
    <location>
        <begin position="208"/>
        <end position="231"/>
    </location>
</feature>
<dbReference type="Proteomes" id="UP000015101">
    <property type="component" value="Unassembled WGS sequence"/>
</dbReference>
<evidence type="ECO:0000256" key="1">
    <source>
        <dbReference type="ARBA" id="ARBA00004651"/>
    </source>
</evidence>
<feature type="transmembrane region" description="Helical" evidence="9">
    <location>
        <begin position="459"/>
        <end position="479"/>
    </location>
</feature>
<dbReference type="PRINTS" id="PR00171">
    <property type="entry name" value="SUGRTRNSPORT"/>
</dbReference>
<feature type="region of interest" description="Disordered" evidence="8">
    <location>
        <begin position="83"/>
        <end position="103"/>
    </location>
</feature>
<dbReference type="NCBIfam" id="TIGR00879">
    <property type="entry name" value="SP"/>
    <property type="match status" value="1"/>
</dbReference>
<dbReference type="GO" id="GO:1990539">
    <property type="term" value="P:fructose import across plasma membrane"/>
    <property type="evidence" value="ECO:0007669"/>
    <property type="project" value="UniProtKB-ARBA"/>
</dbReference>
<evidence type="ECO:0000256" key="7">
    <source>
        <dbReference type="RuleBase" id="RU003346"/>
    </source>
</evidence>
<evidence type="ECO:0000256" key="4">
    <source>
        <dbReference type="ARBA" id="ARBA00022692"/>
    </source>
</evidence>
<comment type="subcellular location">
    <subcellularLocation>
        <location evidence="1">Cell membrane</location>
        <topology evidence="1">Multi-pass membrane protein</topology>
    </subcellularLocation>
</comment>
<comment type="similarity">
    <text evidence="7">Belongs to the major facilitator superfamily. Sugar transporter (TC 2.A.1.1) family.</text>
</comment>
<dbReference type="OMA" id="PIAFQCL"/>
<organism evidence="12 13">
    <name type="scientific">Helobdella robusta</name>
    <name type="common">Californian leech</name>
    <dbReference type="NCBI Taxonomy" id="6412"/>
    <lineage>
        <taxon>Eukaryota</taxon>
        <taxon>Metazoa</taxon>
        <taxon>Spiralia</taxon>
        <taxon>Lophotrochozoa</taxon>
        <taxon>Annelida</taxon>
        <taxon>Clitellata</taxon>
        <taxon>Hirudinea</taxon>
        <taxon>Rhynchobdellida</taxon>
        <taxon>Glossiphoniidae</taxon>
        <taxon>Helobdella</taxon>
    </lineage>
</organism>
<protein>
    <recommendedName>
        <fullName evidence="10">Major facilitator superfamily (MFS) profile domain-containing protein</fullName>
    </recommendedName>
</protein>
<keyword evidence="6 9" id="KW-0472">Membrane</keyword>
<dbReference type="GO" id="GO:0015749">
    <property type="term" value="P:monosaccharide transmembrane transport"/>
    <property type="evidence" value="ECO:0000318"/>
    <property type="project" value="GO_Central"/>
</dbReference>
<dbReference type="RefSeq" id="XP_009024427.1">
    <property type="nucleotide sequence ID" value="XM_009026179.1"/>
</dbReference>
<dbReference type="STRING" id="6412.T1FNF6"/>
<dbReference type="GO" id="GO:0005886">
    <property type="term" value="C:plasma membrane"/>
    <property type="evidence" value="ECO:0007669"/>
    <property type="project" value="UniProtKB-SubCell"/>
</dbReference>
<dbReference type="InterPro" id="IPR045263">
    <property type="entry name" value="GLUT"/>
</dbReference>
<sequence>MDSSGMKVQTDLQAMASRKDWTWSTALLGFFIAFSTSFQYGYNLSVLNQPMALVKQFLNDSLSAQSSTSASNFTLLTISSTTSLPEASTPTSPPPSSSTSLPAQNSISENTLTILWSLCTAVFVCGGMIGSFVVSWLADRLGRKVCVMLIAGPSVFGGVLSFACVYAASPALLLVGRFITGLSCGAATQLGPMYMLEIVPINLKGAMGVTYQLFVSIGLAMSSILGLSSLLGAKGRWSVLMLMNVVPSVVSLISFPFLPESPRFLLMAKEDKTRAKQALQWLRRNDDVVKEMEEMEEESRSQGRNESFTLVKMFKTRELLIPLVICTVLQLMQQFSGINAIFFYSTGIYLNAGVAVDVVQYANLGTCFVSVAMNFTVIPLMDRLGRRMLLLGPISGMVLTLVVITIALNLQPRYHWLSYLSIVCVISYVVLFSCGLGPIPNMITAEVFTQGPRAKAMSLTGLINWLSNAVVAMCFEIVQAATKEFVFLIFMTIMVASLIFTYFNVPETKNKTFDEIANQFKKHTEENSNNEHETVIV</sequence>
<dbReference type="GO" id="GO:0015149">
    <property type="term" value="F:hexose transmembrane transporter activity"/>
    <property type="evidence" value="ECO:0000318"/>
    <property type="project" value="GO_Central"/>
</dbReference>
<evidence type="ECO:0000256" key="6">
    <source>
        <dbReference type="ARBA" id="ARBA00023136"/>
    </source>
</evidence>
<evidence type="ECO:0000259" key="10">
    <source>
        <dbReference type="PROSITE" id="PS50850"/>
    </source>
</evidence>
<name>T1FNF6_HELRO</name>
<evidence type="ECO:0000256" key="9">
    <source>
        <dbReference type="SAM" id="Phobius"/>
    </source>
</evidence>
<keyword evidence="3" id="KW-1003">Cell membrane</keyword>
<feature type="transmembrane region" description="Helical" evidence="9">
    <location>
        <begin position="389"/>
        <end position="410"/>
    </location>
</feature>
<dbReference type="FunCoup" id="T1FNF6">
    <property type="interactions" value="89"/>
</dbReference>
<dbReference type="InParanoid" id="T1FNF6"/>
<reference evidence="12" key="3">
    <citation type="submission" date="2015-06" db="UniProtKB">
        <authorList>
            <consortium name="EnsemblMetazoa"/>
        </authorList>
    </citation>
    <scope>IDENTIFICATION</scope>
</reference>
<dbReference type="InterPro" id="IPR003663">
    <property type="entry name" value="Sugar/inositol_transpt"/>
</dbReference>
<dbReference type="AlphaFoldDB" id="T1FNF6"/>
<dbReference type="CTD" id="20210353"/>
<proteinExistence type="inferred from homology"/>
<dbReference type="KEGG" id="hro:HELRODRAFT_185909"/>
<dbReference type="OrthoDB" id="4540492at2759"/>
<dbReference type="GeneID" id="20210353"/>
<dbReference type="FunFam" id="1.20.1250.20:FF:001511">
    <property type="entry name" value="Solute carrier family 2, facilitated glucose transporter member 5"/>
    <property type="match status" value="1"/>
</dbReference>
<evidence type="ECO:0000256" key="3">
    <source>
        <dbReference type="ARBA" id="ARBA00022475"/>
    </source>
</evidence>
<dbReference type="InterPro" id="IPR020846">
    <property type="entry name" value="MFS_dom"/>
</dbReference>
<feature type="transmembrane region" description="Helical" evidence="9">
    <location>
        <begin position="416"/>
        <end position="439"/>
    </location>
</feature>
<evidence type="ECO:0000256" key="8">
    <source>
        <dbReference type="SAM" id="MobiDB-lite"/>
    </source>
</evidence>
<dbReference type="Pfam" id="PF00083">
    <property type="entry name" value="Sugar_tr"/>
    <property type="match status" value="1"/>
</dbReference>
<dbReference type="PROSITE" id="PS00217">
    <property type="entry name" value="SUGAR_TRANSPORT_2"/>
    <property type="match status" value="1"/>
</dbReference>
<dbReference type="GO" id="GO:0005353">
    <property type="term" value="F:fructose transmembrane transporter activity"/>
    <property type="evidence" value="ECO:0007669"/>
    <property type="project" value="UniProtKB-ARBA"/>
</dbReference>
<feature type="transmembrane region" description="Helical" evidence="9">
    <location>
        <begin position="237"/>
        <end position="258"/>
    </location>
</feature>
<keyword evidence="5 9" id="KW-1133">Transmembrane helix</keyword>
<dbReference type="EMBL" id="AMQM01006280">
    <property type="status" value="NOT_ANNOTATED_CDS"/>
    <property type="molecule type" value="Genomic_DNA"/>
</dbReference>
<dbReference type="eggNOG" id="KOG0569">
    <property type="taxonomic scope" value="Eukaryota"/>
</dbReference>